<dbReference type="Pfam" id="PF03184">
    <property type="entry name" value="DDE_1"/>
    <property type="match status" value="1"/>
</dbReference>
<sequence>MHLSHICDLHPNVLLVFLPNTVSLLQLLDQGVIANFRMIYLQQTLICLLKVIDKSHKSSMHEFLQELQQGFSILGL</sequence>
<evidence type="ECO:0000259" key="1">
    <source>
        <dbReference type="Pfam" id="PF03184"/>
    </source>
</evidence>
<dbReference type="GO" id="GO:0003676">
    <property type="term" value="F:nucleic acid binding"/>
    <property type="evidence" value="ECO:0007669"/>
    <property type="project" value="InterPro"/>
</dbReference>
<dbReference type="Ensembl" id="ENSANIT00000006538.1">
    <property type="protein sequence ID" value="ENSANIP00000006324.1"/>
    <property type="gene ID" value="ENSANIG00000004295.1"/>
</dbReference>
<accession>A0A8B9MCY9</accession>
<evidence type="ECO:0000313" key="3">
    <source>
        <dbReference type="Proteomes" id="UP000694541"/>
    </source>
</evidence>
<reference evidence="2" key="1">
    <citation type="submission" date="2025-08" db="UniProtKB">
        <authorList>
            <consortium name="Ensembl"/>
        </authorList>
    </citation>
    <scope>IDENTIFICATION</scope>
</reference>
<reference evidence="2" key="2">
    <citation type="submission" date="2025-09" db="UniProtKB">
        <authorList>
            <consortium name="Ensembl"/>
        </authorList>
    </citation>
    <scope>IDENTIFICATION</scope>
</reference>
<keyword evidence="3" id="KW-1185">Reference proteome</keyword>
<evidence type="ECO:0000313" key="2">
    <source>
        <dbReference type="Ensembl" id="ENSANIP00000006324.1"/>
    </source>
</evidence>
<dbReference type="InterPro" id="IPR004875">
    <property type="entry name" value="DDE_SF_endonuclease_dom"/>
</dbReference>
<dbReference type="Proteomes" id="UP000694541">
    <property type="component" value="Unplaced"/>
</dbReference>
<protein>
    <recommendedName>
        <fullName evidence="1">DDE-1 domain-containing protein</fullName>
    </recommendedName>
</protein>
<proteinExistence type="predicted"/>
<feature type="domain" description="DDE-1" evidence="1">
    <location>
        <begin position="12"/>
        <end position="66"/>
    </location>
</feature>
<organism evidence="2 3">
    <name type="scientific">Accipiter nisus</name>
    <name type="common">Eurasian sparrowhawk</name>
    <dbReference type="NCBI Taxonomy" id="211598"/>
    <lineage>
        <taxon>Eukaryota</taxon>
        <taxon>Metazoa</taxon>
        <taxon>Chordata</taxon>
        <taxon>Craniata</taxon>
        <taxon>Vertebrata</taxon>
        <taxon>Euteleostomi</taxon>
        <taxon>Archelosauria</taxon>
        <taxon>Archosauria</taxon>
        <taxon>Dinosauria</taxon>
        <taxon>Saurischia</taxon>
        <taxon>Theropoda</taxon>
        <taxon>Coelurosauria</taxon>
        <taxon>Aves</taxon>
        <taxon>Neognathae</taxon>
        <taxon>Neoaves</taxon>
        <taxon>Telluraves</taxon>
        <taxon>Accipitrimorphae</taxon>
        <taxon>Accipitriformes</taxon>
        <taxon>Accipitridae</taxon>
        <taxon>Accipitrinae</taxon>
        <taxon>Accipiter</taxon>
    </lineage>
</organism>
<name>A0A8B9MCY9_9AVES</name>
<dbReference type="AlphaFoldDB" id="A0A8B9MCY9"/>